<comment type="function">
    <text evidence="7">Catalyzes the formation of 4-diphosphocytidyl-2-C-methyl-D-erythritol from CTP and 2-C-methyl-D-erythritol 4-phosphate (MEP).</text>
</comment>
<dbReference type="AlphaFoldDB" id="A0A1I3B5K0"/>
<name>A0A1I3B5K0_9LACT</name>
<reference evidence="8 9" key="1">
    <citation type="submission" date="2016-10" db="EMBL/GenBank/DDBJ databases">
        <authorList>
            <person name="de Groot N.N."/>
        </authorList>
    </citation>
    <scope>NUCLEOTIDE SEQUENCE [LARGE SCALE GENOMIC DNA]</scope>
    <source>
        <strain evidence="8 9">DSM 27630</strain>
    </source>
</reference>
<evidence type="ECO:0000256" key="3">
    <source>
        <dbReference type="ARBA" id="ARBA00009789"/>
    </source>
</evidence>
<feature type="site" description="Transition state stabilizer" evidence="7">
    <location>
        <position position="24"/>
    </location>
</feature>
<dbReference type="InterPro" id="IPR018294">
    <property type="entry name" value="ISPD_synthase_CS"/>
</dbReference>
<sequence length="239" mass="26987">MKTDYELILLAAGQGNRMHAVKNKVLLPLLDKPMIVHTLRPFFADSYCKHIIITVNADEQLIIKELIDKEFSANDTPVSIVIGGSERQYSSYNGLQYLKQPKDGYVMIHDAARPFIKQREIDRLNEQMQRTGGAILAVPPKDTIKLSTNGKVKQTIPRQTVWHAQTPQAFSSSLAIAAHERALQQDFFGTDDAAVVEQIFEDILIVEGSYDNLKMTTAEDLIIGEMLLSSWRESEEQNR</sequence>
<dbReference type="UniPathway" id="UPA00056">
    <property type="reaction ID" value="UER00093"/>
</dbReference>
<evidence type="ECO:0000313" key="8">
    <source>
        <dbReference type="EMBL" id="SFH57553.1"/>
    </source>
</evidence>
<dbReference type="Proteomes" id="UP000198668">
    <property type="component" value="Unassembled WGS sequence"/>
</dbReference>
<feature type="site" description="Positions MEP for the nucleophilic attack" evidence="7">
    <location>
        <position position="214"/>
    </location>
</feature>
<dbReference type="OrthoDB" id="9806837at2"/>
<proteinExistence type="inferred from homology"/>
<dbReference type="GO" id="GO:0050518">
    <property type="term" value="F:2-C-methyl-D-erythritol 4-phosphate cytidylyltransferase activity"/>
    <property type="evidence" value="ECO:0007669"/>
    <property type="project" value="UniProtKB-UniRule"/>
</dbReference>
<dbReference type="EMBL" id="FOQE01000004">
    <property type="protein sequence ID" value="SFH57553.1"/>
    <property type="molecule type" value="Genomic_DNA"/>
</dbReference>
<dbReference type="RefSeq" id="WP_047393052.1">
    <property type="nucleotide sequence ID" value="NZ_FOQE01000004.1"/>
</dbReference>
<keyword evidence="5 7" id="KW-0548">Nucleotidyltransferase</keyword>
<accession>A0A1I3B5K0</accession>
<comment type="pathway">
    <text evidence="2 7">Isoprenoid biosynthesis; isopentenyl diphosphate biosynthesis via DXP pathway; isopentenyl diphosphate from 1-deoxy-D-xylulose 5-phosphate: step 2/6.</text>
</comment>
<evidence type="ECO:0000256" key="2">
    <source>
        <dbReference type="ARBA" id="ARBA00004787"/>
    </source>
</evidence>
<dbReference type="InterPro" id="IPR034683">
    <property type="entry name" value="IspD/TarI"/>
</dbReference>
<dbReference type="InterPro" id="IPR050088">
    <property type="entry name" value="IspD/TarI_cytidylyltransf_bact"/>
</dbReference>
<comment type="catalytic activity">
    <reaction evidence="1 7">
        <text>2-C-methyl-D-erythritol 4-phosphate + CTP + H(+) = 4-CDP-2-C-methyl-D-erythritol + diphosphate</text>
        <dbReference type="Rhea" id="RHEA:13429"/>
        <dbReference type="ChEBI" id="CHEBI:15378"/>
        <dbReference type="ChEBI" id="CHEBI:33019"/>
        <dbReference type="ChEBI" id="CHEBI:37563"/>
        <dbReference type="ChEBI" id="CHEBI:57823"/>
        <dbReference type="ChEBI" id="CHEBI:58262"/>
        <dbReference type="EC" id="2.7.7.60"/>
    </reaction>
</comment>
<dbReference type="SUPFAM" id="SSF53448">
    <property type="entry name" value="Nucleotide-diphospho-sugar transferases"/>
    <property type="match status" value="1"/>
</dbReference>
<dbReference type="PROSITE" id="PS01295">
    <property type="entry name" value="ISPD"/>
    <property type="match status" value="1"/>
</dbReference>
<dbReference type="InterPro" id="IPR001228">
    <property type="entry name" value="IspD"/>
</dbReference>
<evidence type="ECO:0000313" key="9">
    <source>
        <dbReference type="Proteomes" id="UP000198668"/>
    </source>
</evidence>
<feature type="site" description="Transition state stabilizer" evidence="7">
    <location>
        <position position="17"/>
    </location>
</feature>
<feature type="site" description="Positions MEP for the nucleophilic attack" evidence="7">
    <location>
        <position position="158"/>
    </location>
</feature>
<evidence type="ECO:0000256" key="1">
    <source>
        <dbReference type="ARBA" id="ARBA00001282"/>
    </source>
</evidence>
<dbReference type="Gene3D" id="3.90.550.10">
    <property type="entry name" value="Spore Coat Polysaccharide Biosynthesis Protein SpsA, Chain A"/>
    <property type="match status" value="1"/>
</dbReference>
<evidence type="ECO:0000256" key="4">
    <source>
        <dbReference type="ARBA" id="ARBA00022679"/>
    </source>
</evidence>
<dbReference type="NCBIfam" id="TIGR00453">
    <property type="entry name" value="ispD"/>
    <property type="match status" value="1"/>
</dbReference>
<comment type="similarity">
    <text evidence="3 7">Belongs to the IspD/TarI cytidylyltransferase family. IspD subfamily.</text>
</comment>
<dbReference type="Pfam" id="PF01128">
    <property type="entry name" value="IspD"/>
    <property type="match status" value="1"/>
</dbReference>
<keyword evidence="6 7" id="KW-0414">Isoprene biosynthesis</keyword>
<dbReference type="EC" id="2.7.7.60" evidence="7"/>
<dbReference type="CDD" id="cd02516">
    <property type="entry name" value="CDP-ME_synthetase"/>
    <property type="match status" value="1"/>
</dbReference>
<evidence type="ECO:0000256" key="7">
    <source>
        <dbReference type="HAMAP-Rule" id="MF_00108"/>
    </source>
</evidence>
<dbReference type="FunFam" id="3.90.550.10:FF:000003">
    <property type="entry name" value="2-C-methyl-D-erythritol 4-phosphate cytidylyltransferase"/>
    <property type="match status" value="1"/>
</dbReference>
<organism evidence="8 9">
    <name type="scientific">Pisciglobus halotolerans</name>
    <dbReference type="NCBI Taxonomy" id="745365"/>
    <lineage>
        <taxon>Bacteria</taxon>
        <taxon>Bacillati</taxon>
        <taxon>Bacillota</taxon>
        <taxon>Bacilli</taxon>
        <taxon>Lactobacillales</taxon>
        <taxon>Carnobacteriaceae</taxon>
    </lineage>
</organism>
<dbReference type="GO" id="GO:0019288">
    <property type="term" value="P:isopentenyl diphosphate biosynthetic process, methylerythritol 4-phosphate pathway"/>
    <property type="evidence" value="ECO:0007669"/>
    <property type="project" value="UniProtKB-UniRule"/>
</dbReference>
<evidence type="ECO:0000256" key="6">
    <source>
        <dbReference type="ARBA" id="ARBA00023229"/>
    </source>
</evidence>
<evidence type="ECO:0000256" key="5">
    <source>
        <dbReference type="ARBA" id="ARBA00022695"/>
    </source>
</evidence>
<keyword evidence="4 7" id="KW-0808">Transferase</keyword>
<dbReference type="HAMAP" id="MF_00108">
    <property type="entry name" value="IspD"/>
    <property type="match status" value="1"/>
</dbReference>
<gene>
    <name evidence="7" type="primary">ispD</name>
    <name evidence="8" type="ORF">SAMN04489868_10418</name>
</gene>
<dbReference type="InterPro" id="IPR029044">
    <property type="entry name" value="Nucleotide-diphossugar_trans"/>
</dbReference>
<dbReference type="PANTHER" id="PTHR32125">
    <property type="entry name" value="2-C-METHYL-D-ERYTHRITOL 4-PHOSPHATE CYTIDYLYLTRANSFERASE, CHLOROPLASTIC"/>
    <property type="match status" value="1"/>
</dbReference>
<dbReference type="PANTHER" id="PTHR32125:SF4">
    <property type="entry name" value="2-C-METHYL-D-ERYTHRITOL 4-PHOSPHATE CYTIDYLYLTRANSFERASE, CHLOROPLASTIC"/>
    <property type="match status" value="1"/>
</dbReference>
<protein>
    <recommendedName>
        <fullName evidence="7">2-C-methyl-D-erythritol 4-phosphate cytidylyltransferase</fullName>
        <ecNumber evidence="7">2.7.7.60</ecNumber>
    </recommendedName>
    <alternativeName>
        <fullName evidence="7">4-diphosphocytidyl-2C-methyl-D-erythritol synthase</fullName>
    </alternativeName>
    <alternativeName>
        <fullName evidence="7">MEP cytidylyltransferase</fullName>
        <shortName evidence="7">MCT</shortName>
    </alternativeName>
</protein>
<keyword evidence="9" id="KW-1185">Reference proteome</keyword>